<reference evidence="1 2" key="1">
    <citation type="submission" date="2019-06" db="EMBL/GenBank/DDBJ databases">
        <authorList>
            <person name="Kincaid V.D."/>
            <person name="Fuller A."/>
            <person name="Hodges K."/>
            <person name="Bansal M."/>
            <person name="Essig J."/>
            <person name="Johnson A."/>
        </authorList>
    </citation>
    <scope>NUCLEOTIDE SEQUENCE [LARGE SCALE GENOMIC DNA]</scope>
</reference>
<dbReference type="KEGG" id="vg:56136095"/>
<evidence type="ECO:0000313" key="1">
    <source>
        <dbReference type="EMBL" id="QDH83620.1"/>
    </source>
</evidence>
<accession>A0A514CT44</accession>
<dbReference type="EMBL" id="MN094788">
    <property type="protein sequence ID" value="QDH83620.1"/>
    <property type="molecule type" value="Genomic_DNA"/>
</dbReference>
<keyword evidence="2" id="KW-1185">Reference proteome</keyword>
<proteinExistence type="predicted"/>
<sequence length="81" mass="9326">MGFQIRAASRLEAFNGPSILFQQALKGDADALGRMPRLIRDLVKSEERDMLDIAEEVERWLKQGNIKMASHLLRKAERLFK</sequence>
<dbReference type="Proteomes" id="UP000320799">
    <property type="component" value="Segment"/>
</dbReference>
<protein>
    <submittedName>
        <fullName evidence="1">Uncharacterized protein</fullName>
    </submittedName>
</protein>
<evidence type="ECO:0000313" key="2">
    <source>
        <dbReference type="Proteomes" id="UP000320799"/>
    </source>
</evidence>
<name>A0A514CT44_9CAUD</name>
<dbReference type="GeneID" id="56136095"/>
<dbReference type="RefSeq" id="YP_009903819.1">
    <property type="nucleotide sequence ID" value="NC_049849.1"/>
</dbReference>
<organism evidence="1 2">
    <name type="scientific">Achromobacter phage Motura</name>
    <dbReference type="NCBI Taxonomy" id="2591403"/>
    <lineage>
        <taxon>Viruses</taxon>
        <taxon>Duplodnaviria</taxon>
        <taxon>Heunggongvirae</taxon>
        <taxon>Uroviricota</taxon>
        <taxon>Caudoviricetes</taxon>
        <taxon>Moturavirus</taxon>
        <taxon>Moturavirus motura</taxon>
    </lineage>
</organism>